<feature type="disulfide bond" evidence="10">
    <location>
        <begin position="624"/>
        <end position="639"/>
    </location>
</feature>
<organism evidence="16 17">
    <name type="scientific">Branchiostoma floridae</name>
    <name type="common">Florida lancelet</name>
    <name type="synonym">Amphioxus</name>
    <dbReference type="NCBI Taxonomy" id="7739"/>
    <lineage>
        <taxon>Eukaryota</taxon>
        <taxon>Metazoa</taxon>
        <taxon>Chordata</taxon>
        <taxon>Cephalochordata</taxon>
        <taxon>Leptocardii</taxon>
        <taxon>Amphioxiformes</taxon>
        <taxon>Branchiostomatidae</taxon>
        <taxon>Branchiostoma</taxon>
    </lineage>
</organism>
<evidence type="ECO:0000256" key="3">
    <source>
        <dbReference type="ARBA" id="ARBA00022692"/>
    </source>
</evidence>
<keyword evidence="2 11" id="KW-0645">Protease</keyword>
<feature type="disulfide bond" evidence="10">
    <location>
        <begin position="1136"/>
        <end position="1154"/>
    </location>
</feature>
<evidence type="ECO:0000256" key="11">
    <source>
        <dbReference type="RuleBase" id="RU363034"/>
    </source>
</evidence>
<dbReference type="RefSeq" id="XP_035663941.1">
    <property type="nucleotide sequence ID" value="XM_035808048.1"/>
</dbReference>
<dbReference type="PRINTS" id="PR00261">
    <property type="entry name" value="LDLRECEPTOR"/>
</dbReference>
<dbReference type="Pfam" id="PF00057">
    <property type="entry name" value="Ldl_recept_a"/>
    <property type="match status" value="16"/>
</dbReference>
<feature type="disulfide bond" evidence="10">
    <location>
        <begin position="991"/>
        <end position="1009"/>
    </location>
</feature>
<feature type="domain" description="Peptidase S1" evidence="15">
    <location>
        <begin position="1223"/>
        <end position="1467"/>
    </location>
</feature>
<sequence>MAGTWRLLGVHVVAVVVIVGAVAPVVPASVGRTEAECSASEYTCGDGTCLPAEVWCNGTAECEDGTDEDCNYDCLDGFRCGNGLCKPRSWVCDGDNDCGDKTDEINCTCSDQFQFTCPDGSCHHVIHRCDGHSDCSDGADEAGCEAATGCGRRNFTLPDDEDKIVGGENAIYGAWPWQVQLKRTYGRGPFCGGTLLNAEWVVIAAHCLMYDDYEDWKTVRVLAGKHHLEHPGPPNSQAVVAGVERVYLHEEHDDGTKENDIALVKLDRKFEQNNFINYLCVGSNETVGLDENSYCFATGWGRTSEDGPQPDVLQELKVGVIPTEVCNSEPSYNGRIRDNMICAGHWEGGKDACYGDSGSPLVCAGDDGRWYLAGIGSWGRGCAREFKPGIYVRTSRYIAWMDNIIETGGQVGCSEKNAFACGDGSCYPESYKCDGYEDCTDGSDEIGCPTLYPPCYLTCDNGFQCLYEESVCNYWVDCADLADEQNCNCTGMHTCDNGVCVRPEFVCDGWSQCGDGSDEFGCPCRPASFIRCGLQCIPPFWVCDGYVDCDDGTDEADCGIKNSTILPTTMTEQWTTVPPTATLTTEAMTTTAAMSQSTTPASTQGPCPPNYYHCDRCIPGTLVCDGVPDCMDFSDEIGCIYACSNEFRCGNGLCKPTSWVCDGEDDCGDNTDEMNCTCSSEFQRACGDGSCYHVIHHCDGHRDCADGSDEDNCVSSSGCGLRNMTLPSGQSRIVGGDTADRGAWPWQVQLKRTYSSTPFCGGTLVAPEWVVTAAHCLNEDQPNEWPTIQILIGKRHLGHPGITDPEAIVSSVQKVYLHEGYDDYTSDNDIALVRLNTSIDQTTNLINFACLETNETARFDENSYCFTTGWGDTSSGGTQAELLQELKVALIPTAVCNRTISNQGGMTDNMFCAGYWEGGGDSCQGDSGGPVVCAGEDGRWYLMGITSWGYGCANRYQPGVYAKVSNYIDWLDNKLLTGGQVACLENITVTCGDGSCFPAGYRCDGYEDCSDGADEIGCPSLGPPCALYCNNNTQCIPDQWVCDYWADCDDLLDEQGCDCNDTFSCDNGICVLPEYRCDGTDHCGDGSDESYCPCDDGYFSCDRCIPSWWVCDGDDDCSDASDEANCTYTCKSEFQCGNGLCKPTSWVCDGEDDCGDNTDEVNCTCSTEFQHTCGDGSCYHVIHRCDGHHDCEDSSDEDSCVAEPTTCGLRNMTIVETDAQERIVGGDPAERGAWPWQVQLKRIYSSRPFCGGTLVAPDWVVTAAHCLDDDTPELWQSLQVLIGKHAITHYPWDNDTAQAVTSGVRKVYLHEGYNSTTHDNDIALVKLETYVNVTSNIVNYACLPDNATRLNENSYCFTSGWGRLASGGDRPYILQDLKIAVISNDVCNKPFSYDGSVTDNMLCAGYWEGGGDSCQGDSGGPVICAGDDGRWDLVGITSWGYGCARPYKPGIYTRVSRYLDWIRHRMDQGGSVACANGTVECSDGTCFPESYRCDGYEDCAGREDEQFCPPFPPACVYYCTNRLNLTQCIPDRWICDLYVDCTDGSDESTCNCTDDFKCDNGACVFRNFVCNGRDDCLDGSDERNCSTPAPIATSSATTTPVDTSTPMDLTEATTAMPMTPTPPMTTGKDAVSTSKLPASTKAPMTVVEMEVTLSSETFTADLQDSSTEAFQTLSAQVIAAMNSVYQDYPGYEGVTVQGFRSGSVVADVNVLIDSQEEAEMPLAVASVLQSAVTNGNGMVGEVEFGGVAVRENGVTVDVVVCSASCHDDMTCVTSGGECRSFCTSNTEYCLNGGTCQDGNPVLECRCPSDVVTIYQYSGSRCQNEGLSVFIIAMIAVACALVFIIAVGLAVRCWPRGKPKTSNDDAQAVLESAESKQNGVPMENKGIDNAAANIQENGTVAGSEKAVAQQYEEDSWL</sequence>
<feature type="disulfide bond" evidence="10">
    <location>
        <begin position="1474"/>
        <end position="1486"/>
    </location>
</feature>
<feature type="disulfide bond" evidence="10">
    <location>
        <begin position="117"/>
        <end position="135"/>
    </location>
</feature>
<dbReference type="OrthoDB" id="6380398at2759"/>
<dbReference type="PROSITE" id="PS50024">
    <property type="entry name" value="SEA"/>
    <property type="match status" value="1"/>
</dbReference>
<evidence type="ECO:0000256" key="1">
    <source>
        <dbReference type="ARBA" id="ARBA00004606"/>
    </source>
</evidence>
<feature type="disulfide bond" evidence="10">
    <location>
        <begin position="649"/>
        <end position="667"/>
    </location>
</feature>
<feature type="disulfide bond" evidence="10">
    <location>
        <begin position="1558"/>
        <end position="1576"/>
    </location>
</feature>
<dbReference type="SUPFAM" id="SSF50494">
    <property type="entry name" value="Trypsin-like serine proteases"/>
    <property type="match status" value="3"/>
</dbReference>
<dbReference type="InterPro" id="IPR001254">
    <property type="entry name" value="Trypsin_dom"/>
</dbReference>
<keyword evidence="6" id="KW-0735">Signal-anchor</keyword>
<dbReference type="OMA" id="GHAIRYH"/>
<dbReference type="GO" id="GO:0004252">
    <property type="term" value="F:serine-type endopeptidase activity"/>
    <property type="evidence" value="ECO:0007669"/>
    <property type="project" value="InterPro"/>
</dbReference>
<dbReference type="Gene3D" id="3.30.70.960">
    <property type="entry name" value="SEA domain"/>
    <property type="match status" value="1"/>
</dbReference>
<dbReference type="PROSITE" id="PS00134">
    <property type="entry name" value="TRYPSIN_HIS"/>
    <property type="match status" value="2"/>
</dbReference>
<feature type="disulfide bond" evidence="10">
    <location>
        <begin position="129"/>
        <end position="144"/>
    </location>
</feature>
<keyword evidence="9 10" id="KW-1015">Disulfide bond</keyword>
<evidence type="ECO:0000256" key="13">
    <source>
        <dbReference type="SAM" id="SignalP"/>
    </source>
</evidence>
<dbReference type="CDD" id="cd00190">
    <property type="entry name" value="Tryp_SPc"/>
    <property type="match status" value="3"/>
</dbReference>
<feature type="disulfide bond" evidence="10">
    <location>
        <begin position="1003"/>
        <end position="1018"/>
    </location>
</feature>
<dbReference type="Gene3D" id="4.10.1220.10">
    <property type="entry name" value="EGF-type module"/>
    <property type="match status" value="1"/>
</dbReference>
<dbReference type="SMART" id="SM00200">
    <property type="entry name" value="SEA"/>
    <property type="match status" value="1"/>
</dbReference>
<feature type="disulfide bond" evidence="10">
    <location>
        <begin position="37"/>
        <end position="49"/>
    </location>
</feature>
<feature type="disulfide bond" evidence="10">
    <location>
        <begin position="1042"/>
        <end position="1057"/>
    </location>
</feature>
<comment type="subcellular location">
    <subcellularLocation>
        <location evidence="1">Membrane</location>
        <topology evidence="1">Single-pass type II membrane protein</topology>
    </subcellularLocation>
</comment>
<dbReference type="InterPro" id="IPR043504">
    <property type="entry name" value="Peptidase_S1_PA_chymotrypsin"/>
</dbReference>
<evidence type="ECO:0000256" key="10">
    <source>
        <dbReference type="PROSITE-ProRule" id="PRU00124"/>
    </source>
</evidence>
<comment type="caution">
    <text evidence="10">Lacks conserved residue(s) required for the propagation of feature annotation.</text>
</comment>
<keyword evidence="4 11" id="KW-0378">Hydrolase</keyword>
<dbReference type="SMART" id="SM00020">
    <property type="entry name" value="Tryp_SPc"/>
    <property type="match status" value="3"/>
</dbReference>
<feature type="domain" description="SEA" evidence="14">
    <location>
        <begin position="1643"/>
        <end position="1756"/>
    </location>
</feature>
<reference evidence="16" key="1">
    <citation type="journal article" date="2020" name="Nat. Ecol. Evol.">
        <title>Deeply conserved synteny resolves early events in vertebrate evolution.</title>
        <authorList>
            <person name="Simakov O."/>
            <person name="Marletaz F."/>
            <person name="Yue J.X."/>
            <person name="O'Connell B."/>
            <person name="Jenkins J."/>
            <person name="Brandt A."/>
            <person name="Calef R."/>
            <person name="Tung C.H."/>
            <person name="Huang T.K."/>
            <person name="Schmutz J."/>
            <person name="Satoh N."/>
            <person name="Yu J.K."/>
            <person name="Putnam N.H."/>
            <person name="Green R.E."/>
            <person name="Rokhsar D.S."/>
        </authorList>
    </citation>
    <scope>NUCLEOTIDE SEQUENCE [LARGE SCALE GENOMIC DNA]</scope>
    <source>
        <strain evidence="16">S238N-H82</strain>
    </source>
</reference>
<feature type="disulfide bond" evidence="10">
    <location>
        <begin position="661"/>
        <end position="676"/>
    </location>
</feature>
<feature type="disulfide bond" evidence="10">
    <location>
        <begin position="44"/>
        <end position="62"/>
    </location>
</feature>
<feature type="disulfide bond" evidence="10">
    <location>
        <begin position="1065"/>
        <end position="1083"/>
    </location>
</feature>
<feature type="domain" description="Peptidase S1" evidence="15">
    <location>
        <begin position="164"/>
        <end position="406"/>
    </location>
</feature>
<feature type="signal peptide" evidence="13">
    <location>
        <begin position="1"/>
        <end position="28"/>
    </location>
</feature>
<keyword evidence="5 11" id="KW-0720">Serine protease</keyword>
<dbReference type="GeneID" id="118407565"/>
<feature type="disulfide bond" evidence="10">
    <location>
        <begin position="698"/>
        <end position="713"/>
    </location>
</feature>
<evidence type="ECO:0000259" key="15">
    <source>
        <dbReference type="PROSITE" id="PS50240"/>
    </source>
</evidence>
<feature type="disulfide bond" evidence="10">
    <location>
        <begin position="1111"/>
        <end position="1126"/>
    </location>
</feature>
<dbReference type="Pfam" id="PF01390">
    <property type="entry name" value="SEA"/>
    <property type="match status" value="1"/>
</dbReference>
<dbReference type="InterPro" id="IPR036055">
    <property type="entry name" value="LDL_receptor-like_sf"/>
</dbReference>
<dbReference type="Gene3D" id="4.10.400.10">
    <property type="entry name" value="Low-density Lipoprotein Receptor"/>
    <property type="match status" value="17"/>
</dbReference>
<feature type="disulfide bond" evidence="10">
    <location>
        <begin position="1185"/>
        <end position="1200"/>
    </location>
</feature>
<dbReference type="InterPro" id="IPR033116">
    <property type="entry name" value="TRYPSIN_SER"/>
</dbReference>
<feature type="disulfide bond" evidence="10">
    <location>
        <begin position="472"/>
        <end position="487"/>
    </location>
</feature>
<gene>
    <name evidence="17" type="primary">LOC118407565</name>
</gene>
<feature type="transmembrane region" description="Helical" evidence="12">
    <location>
        <begin position="1826"/>
        <end position="1850"/>
    </location>
</feature>
<evidence type="ECO:0000256" key="5">
    <source>
        <dbReference type="ARBA" id="ARBA00022825"/>
    </source>
</evidence>
<dbReference type="PROSITE" id="PS50068">
    <property type="entry name" value="LDLRA_2"/>
    <property type="match status" value="18"/>
</dbReference>
<feature type="disulfide bond" evidence="10">
    <location>
        <begin position="1481"/>
        <end position="1499"/>
    </location>
</feature>
<proteinExistence type="predicted"/>
<feature type="disulfide bond" evidence="10">
    <location>
        <begin position="1570"/>
        <end position="1585"/>
    </location>
</feature>
<evidence type="ECO:0000259" key="14">
    <source>
        <dbReference type="PROSITE" id="PS50024"/>
    </source>
</evidence>
<feature type="disulfide bond" evidence="10">
    <location>
        <begin position="421"/>
        <end position="439"/>
    </location>
</feature>
<dbReference type="FunFam" id="2.40.10.10:FF:000003">
    <property type="entry name" value="Transmembrane serine protease 3"/>
    <property type="match status" value="3"/>
</dbReference>
<dbReference type="PROSITE" id="PS01209">
    <property type="entry name" value="LDLRA_1"/>
    <property type="match status" value="4"/>
</dbReference>
<keyword evidence="7 12" id="KW-1133">Transmembrane helix</keyword>
<evidence type="ECO:0000256" key="6">
    <source>
        <dbReference type="ARBA" id="ARBA00022968"/>
    </source>
</evidence>
<dbReference type="InterPro" id="IPR018114">
    <property type="entry name" value="TRYPSIN_HIS"/>
</dbReference>
<dbReference type="CDD" id="cd00112">
    <property type="entry name" value="LDLa"/>
    <property type="match status" value="18"/>
</dbReference>
<dbReference type="GO" id="GO:0016020">
    <property type="term" value="C:membrane"/>
    <property type="evidence" value="ECO:0007669"/>
    <property type="project" value="UniProtKB-SubCell"/>
</dbReference>
<keyword evidence="16" id="KW-1185">Reference proteome</keyword>
<dbReference type="PANTHER" id="PTHR24252">
    <property type="entry name" value="ACROSIN-RELATED"/>
    <property type="match status" value="1"/>
</dbReference>
<feature type="disulfide bond" evidence="10">
    <location>
        <begin position="1148"/>
        <end position="1163"/>
    </location>
</feature>
<dbReference type="SUPFAM" id="SSF82671">
    <property type="entry name" value="SEA domain"/>
    <property type="match status" value="1"/>
</dbReference>
<feature type="disulfide bond" evidence="10">
    <location>
        <begin position="1535"/>
        <end position="1550"/>
    </location>
</feature>
<feature type="disulfide bond" evidence="10">
    <location>
        <begin position="543"/>
        <end position="558"/>
    </location>
</feature>
<feature type="disulfide bond" evidence="10">
    <location>
        <begin position="686"/>
        <end position="704"/>
    </location>
</feature>
<dbReference type="InterPro" id="IPR000082">
    <property type="entry name" value="SEA_dom"/>
</dbReference>
<dbReference type="PROSITE" id="PS00135">
    <property type="entry name" value="TRYPSIN_SER"/>
    <property type="match status" value="3"/>
</dbReference>
<dbReference type="InterPro" id="IPR023415">
    <property type="entry name" value="LDLR_class-A_CS"/>
</dbReference>
<dbReference type="InterPro" id="IPR002172">
    <property type="entry name" value="LDrepeatLR_classA_rpt"/>
</dbReference>
<dbReference type="Proteomes" id="UP000001554">
    <property type="component" value="Chromosome 2"/>
</dbReference>
<dbReference type="InterPro" id="IPR009003">
    <property type="entry name" value="Peptidase_S1_PA"/>
</dbReference>
<feature type="disulfide bond" evidence="10">
    <location>
        <begin position="1493"/>
        <end position="1508"/>
    </location>
</feature>
<keyword evidence="13" id="KW-0732">Signal</keyword>
<dbReference type="KEGG" id="bfo:118407565"/>
<dbReference type="PANTHER" id="PTHR24252:SF7">
    <property type="entry name" value="HYALIN"/>
    <property type="match status" value="1"/>
</dbReference>
<dbReference type="Pfam" id="PF00089">
    <property type="entry name" value="Trypsin"/>
    <property type="match status" value="3"/>
</dbReference>
<evidence type="ECO:0000256" key="4">
    <source>
        <dbReference type="ARBA" id="ARBA00022801"/>
    </source>
</evidence>
<dbReference type="PROSITE" id="PS50240">
    <property type="entry name" value="TRYPSIN_DOM"/>
    <property type="match status" value="3"/>
</dbReference>
<feature type="chain" id="PRO_5039921594" evidence="13">
    <location>
        <begin position="29"/>
        <end position="1916"/>
    </location>
</feature>
<feature type="domain" description="Peptidase S1" evidence="15">
    <location>
        <begin position="733"/>
        <end position="976"/>
    </location>
</feature>
<dbReference type="InterPro" id="IPR036364">
    <property type="entry name" value="SEA_dom_sf"/>
</dbReference>
<evidence type="ECO:0000256" key="2">
    <source>
        <dbReference type="ARBA" id="ARBA00022670"/>
    </source>
</evidence>
<dbReference type="GO" id="GO:0006508">
    <property type="term" value="P:proteolysis"/>
    <property type="evidence" value="ECO:0007669"/>
    <property type="project" value="UniProtKB-KW"/>
</dbReference>
<feature type="disulfide bond" evidence="10">
    <location>
        <begin position="1077"/>
        <end position="1092"/>
    </location>
</feature>
<feature type="disulfide bond" evidence="10">
    <location>
        <begin position="92"/>
        <end position="107"/>
    </location>
</feature>
<protein>
    <submittedName>
        <fullName evidence="17">Low-density lipoprotein receptor-related protein 2-like isoform X1</fullName>
    </submittedName>
</protein>
<evidence type="ECO:0000256" key="9">
    <source>
        <dbReference type="ARBA" id="ARBA00023157"/>
    </source>
</evidence>
<keyword evidence="3 12" id="KW-0812">Transmembrane</keyword>
<evidence type="ECO:0000313" key="16">
    <source>
        <dbReference type="Proteomes" id="UP000001554"/>
    </source>
</evidence>
<feature type="disulfide bond" evidence="10">
    <location>
        <begin position="433"/>
        <end position="448"/>
    </location>
</feature>
<accession>A0A9J7HQF5</accession>
<name>A0A9J7HQF5_BRAFL</name>
<feature type="disulfide bond" evidence="10">
    <location>
        <begin position="80"/>
        <end position="98"/>
    </location>
</feature>
<keyword evidence="8 12" id="KW-0472">Membrane</keyword>
<dbReference type="SUPFAM" id="SSF57424">
    <property type="entry name" value="LDL receptor-like module"/>
    <property type="match status" value="18"/>
</dbReference>
<dbReference type="Gene3D" id="2.40.10.10">
    <property type="entry name" value="Trypsin-like serine proteases"/>
    <property type="match status" value="3"/>
</dbReference>
<evidence type="ECO:0000256" key="8">
    <source>
        <dbReference type="ARBA" id="ARBA00023136"/>
    </source>
</evidence>
<reference evidence="17" key="2">
    <citation type="submission" date="2025-08" db="UniProtKB">
        <authorList>
            <consortium name="RefSeq"/>
        </authorList>
    </citation>
    <scope>IDENTIFICATION</scope>
    <source>
        <strain evidence="17">S238N-H82</strain>
        <tissue evidence="17">Testes</tissue>
    </source>
</reference>
<dbReference type="SMART" id="SM00192">
    <property type="entry name" value="LDLa"/>
    <property type="match status" value="19"/>
</dbReference>
<evidence type="ECO:0000313" key="17">
    <source>
        <dbReference type="RefSeq" id="XP_035663941.1"/>
    </source>
</evidence>
<evidence type="ECO:0000256" key="12">
    <source>
        <dbReference type="SAM" id="Phobius"/>
    </source>
</evidence>
<feature type="disulfide bond" evidence="10">
    <location>
        <begin position="1173"/>
        <end position="1191"/>
    </location>
</feature>
<evidence type="ECO:0000256" key="7">
    <source>
        <dbReference type="ARBA" id="ARBA00022989"/>
    </source>
</evidence>